<dbReference type="EMBL" id="VANS01000002">
    <property type="protein sequence ID" value="TMM52991.1"/>
    <property type="molecule type" value="Genomic_DNA"/>
</dbReference>
<evidence type="ECO:0000313" key="1">
    <source>
        <dbReference type="EMBL" id="TMM52991.1"/>
    </source>
</evidence>
<keyword evidence="2" id="KW-1185">Reference proteome</keyword>
<protein>
    <recommendedName>
        <fullName evidence="3">GNAT family N-acetyltransferase</fullName>
    </recommendedName>
</protein>
<reference evidence="1 2" key="1">
    <citation type="submission" date="2019-05" db="EMBL/GenBank/DDBJ databases">
        <title>Sulfitobacter sabulilitoris sp. nov., isolated from a marine sand.</title>
        <authorList>
            <person name="Yoon J.-H."/>
        </authorList>
    </citation>
    <scope>NUCLEOTIDE SEQUENCE [LARGE SCALE GENOMIC DNA]</scope>
    <source>
        <strain evidence="1 2">HSMS-29</strain>
    </source>
</reference>
<dbReference type="AlphaFoldDB" id="A0A5S3PI18"/>
<proteinExistence type="predicted"/>
<dbReference type="RefSeq" id="WP_138662532.1">
    <property type="nucleotide sequence ID" value="NZ_VANS01000002.1"/>
</dbReference>
<evidence type="ECO:0000313" key="2">
    <source>
        <dbReference type="Proteomes" id="UP000309550"/>
    </source>
</evidence>
<comment type="caution">
    <text evidence="1">The sequence shown here is derived from an EMBL/GenBank/DDBJ whole genome shotgun (WGS) entry which is preliminary data.</text>
</comment>
<sequence length="238" mass="27179">MTLHTFQDGSRFQATSADILARQGIHLTTGFDFEEYRSLLAAARPEHILGAPLDPQIHDMTAENAFWIIGRDATGRIMHTQAMRMMDLGPRDLGDYLRRRFRDYPPSGVDLDLKRSRYRAGPGAQRMKGRIAYHGEFWMGGEPGEYRGSGLSCVLGRYAFLVALQMWDPDYVFGFMQKAVAFKGFAERHGYMHTEPGALRWFIKHHETPIEGFLVYMGREDLRYILDMPLNDLVALAA</sequence>
<dbReference type="Proteomes" id="UP000309550">
    <property type="component" value="Unassembled WGS sequence"/>
</dbReference>
<organism evidence="1 2">
    <name type="scientific">Sulfitobacter sabulilitoris</name>
    <dbReference type="NCBI Taxonomy" id="2562655"/>
    <lineage>
        <taxon>Bacteria</taxon>
        <taxon>Pseudomonadati</taxon>
        <taxon>Pseudomonadota</taxon>
        <taxon>Alphaproteobacteria</taxon>
        <taxon>Rhodobacterales</taxon>
        <taxon>Roseobacteraceae</taxon>
        <taxon>Sulfitobacter</taxon>
    </lineage>
</organism>
<accession>A0A5S3PI18</accession>
<name>A0A5S3PI18_9RHOB</name>
<gene>
    <name evidence="1" type="ORF">FDT80_12170</name>
</gene>
<evidence type="ECO:0008006" key="3">
    <source>
        <dbReference type="Google" id="ProtNLM"/>
    </source>
</evidence>
<dbReference type="OrthoDB" id="8068570at2"/>